<evidence type="ECO:0000313" key="4">
    <source>
        <dbReference type="Proteomes" id="UP000835052"/>
    </source>
</evidence>
<dbReference type="EMBL" id="CAJGYM010000016">
    <property type="protein sequence ID" value="CAD6190460.1"/>
    <property type="molecule type" value="Genomic_DNA"/>
</dbReference>
<feature type="compositionally biased region" description="Basic and acidic residues" evidence="2">
    <location>
        <begin position="431"/>
        <end position="448"/>
    </location>
</feature>
<dbReference type="AlphaFoldDB" id="A0A8S1HBA5"/>
<feature type="compositionally biased region" description="Basic and acidic residues" evidence="2">
    <location>
        <begin position="215"/>
        <end position="226"/>
    </location>
</feature>
<feature type="compositionally biased region" description="Basic and acidic residues" evidence="2">
    <location>
        <begin position="396"/>
        <end position="415"/>
    </location>
</feature>
<keyword evidence="4" id="KW-1185">Reference proteome</keyword>
<reference evidence="3" key="1">
    <citation type="submission" date="2020-10" db="EMBL/GenBank/DDBJ databases">
        <authorList>
            <person name="Kikuchi T."/>
        </authorList>
    </citation>
    <scope>NUCLEOTIDE SEQUENCE</scope>
    <source>
        <strain evidence="3">NKZ352</strain>
    </source>
</reference>
<gene>
    <name evidence="3" type="ORF">CAUJ_LOCUS6379</name>
</gene>
<feature type="region of interest" description="Disordered" evidence="2">
    <location>
        <begin position="328"/>
        <end position="347"/>
    </location>
</feature>
<feature type="region of interest" description="Disordered" evidence="2">
    <location>
        <begin position="215"/>
        <end position="238"/>
    </location>
</feature>
<feature type="region of interest" description="Disordered" evidence="2">
    <location>
        <begin position="388"/>
        <end position="448"/>
    </location>
</feature>
<keyword evidence="1" id="KW-0175">Coiled coil</keyword>
<feature type="coiled-coil region" evidence="1">
    <location>
        <begin position="95"/>
        <end position="143"/>
    </location>
</feature>
<accession>A0A8S1HBA5</accession>
<protein>
    <recommendedName>
        <fullName evidence="5">Lebercilin domain-containing protein</fullName>
    </recommendedName>
</protein>
<evidence type="ECO:0000256" key="2">
    <source>
        <dbReference type="SAM" id="MobiDB-lite"/>
    </source>
</evidence>
<dbReference type="Proteomes" id="UP000835052">
    <property type="component" value="Unassembled WGS sequence"/>
</dbReference>
<evidence type="ECO:0000256" key="1">
    <source>
        <dbReference type="SAM" id="Coils"/>
    </source>
</evidence>
<comment type="caution">
    <text evidence="3">The sequence shown here is derived from an EMBL/GenBank/DDBJ whole genome shotgun (WGS) entry which is preliminary data.</text>
</comment>
<feature type="compositionally biased region" description="Polar residues" evidence="2">
    <location>
        <begin position="419"/>
        <end position="429"/>
    </location>
</feature>
<organism evidence="3 4">
    <name type="scientific">Caenorhabditis auriculariae</name>
    <dbReference type="NCBI Taxonomy" id="2777116"/>
    <lineage>
        <taxon>Eukaryota</taxon>
        <taxon>Metazoa</taxon>
        <taxon>Ecdysozoa</taxon>
        <taxon>Nematoda</taxon>
        <taxon>Chromadorea</taxon>
        <taxon>Rhabditida</taxon>
        <taxon>Rhabditina</taxon>
        <taxon>Rhabditomorpha</taxon>
        <taxon>Rhabditoidea</taxon>
        <taxon>Rhabditidae</taxon>
        <taxon>Peloderinae</taxon>
        <taxon>Caenorhabditis</taxon>
    </lineage>
</organism>
<dbReference type="OrthoDB" id="5876674at2759"/>
<evidence type="ECO:0008006" key="5">
    <source>
        <dbReference type="Google" id="ProtNLM"/>
    </source>
</evidence>
<evidence type="ECO:0000313" key="3">
    <source>
        <dbReference type="EMBL" id="CAD6190460.1"/>
    </source>
</evidence>
<proteinExistence type="predicted"/>
<sequence>MPRSRTRSTDRDGILPPAIPEATRNRVEALRQVYGRPTTAHRNSRPTTSSFSDDQILPEFISKSLALLNHRAGDGLKRAKSATRTVTRASTTYGRSASQERMEDLRQELFEAKKHNSKLAIDKKKLQTHLQKLTRESERREQHLQRLISGKFQPAEVNDTQMAHTLTILRRSEMGKEQVIKLQAQELELAKAYADQNAKLKERLKDLKKAYDEASNISKERQDQQSKAHSSQTAQQEEDFQMKLKKAIEKIKAEREETEGALNEEIREMHQQLGLAYTEIDNLRLENNHLQEIIKELESRLKQSQTVAASSPARIEIPKLDMTQMDAPESVRVSVKPGSQEKKNGEEKLFEPEVLAMVVAEIGGAHVERLILLEKEGLRSTHTKWSNKRYFRPNHGHAEVEHSEKAEAEEQHHEVSAQPVESSELNTGSAEPHEDHDHAEFSDKIINS</sequence>
<name>A0A8S1HBA5_9PELO</name>